<name>A0ACB8BSM5_9AGAM</name>
<organism evidence="1 2">
    <name type="scientific">Leucogyrophana mollusca</name>
    <dbReference type="NCBI Taxonomy" id="85980"/>
    <lineage>
        <taxon>Eukaryota</taxon>
        <taxon>Fungi</taxon>
        <taxon>Dikarya</taxon>
        <taxon>Basidiomycota</taxon>
        <taxon>Agaricomycotina</taxon>
        <taxon>Agaricomycetes</taxon>
        <taxon>Agaricomycetidae</taxon>
        <taxon>Boletales</taxon>
        <taxon>Boletales incertae sedis</taxon>
        <taxon>Leucogyrophana</taxon>
    </lineage>
</organism>
<reference evidence="1" key="1">
    <citation type="journal article" date="2021" name="New Phytol.">
        <title>Evolutionary innovations through gain and loss of genes in the ectomycorrhizal Boletales.</title>
        <authorList>
            <person name="Wu G."/>
            <person name="Miyauchi S."/>
            <person name="Morin E."/>
            <person name="Kuo A."/>
            <person name="Drula E."/>
            <person name="Varga T."/>
            <person name="Kohler A."/>
            <person name="Feng B."/>
            <person name="Cao Y."/>
            <person name="Lipzen A."/>
            <person name="Daum C."/>
            <person name="Hundley H."/>
            <person name="Pangilinan J."/>
            <person name="Johnson J."/>
            <person name="Barry K."/>
            <person name="LaButti K."/>
            <person name="Ng V."/>
            <person name="Ahrendt S."/>
            <person name="Min B."/>
            <person name="Choi I.G."/>
            <person name="Park H."/>
            <person name="Plett J.M."/>
            <person name="Magnuson J."/>
            <person name="Spatafora J.W."/>
            <person name="Nagy L.G."/>
            <person name="Henrissat B."/>
            <person name="Grigoriev I.V."/>
            <person name="Yang Z.L."/>
            <person name="Xu J."/>
            <person name="Martin F.M."/>
        </authorList>
    </citation>
    <scope>NUCLEOTIDE SEQUENCE</scope>
    <source>
        <strain evidence="1">KUC20120723A-06</strain>
    </source>
</reference>
<gene>
    <name evidence="1" type="ORF">BV22DRAFT_1081804</name>
</gene>
<dbReference type="EMBL" id="MU266346">
    <property type="protein sequence ID" value="KAH7928975.1"/>
    <property type="molecule type" value="Genomic_DNA"/>
</dbReference>
<proteinExistence type="predicted"/>
<evidence type="ECO:0000313" key="1">
    <source>
        <dbReference type="EMBL" id="KAH7928975.1"/>
    </source>
</evidence>
<comment type="caution">
    <text evidence="1">The sequence shown here is derived from an EMBL/GenBank/DDBJ whole genome shotgun (WGS) entry which is preliminary data.</text>
</comment>
<dbReference type="Proteomes" id="UP000790709">
    <property type="component" value="Unassembled WGS sequence"/>
</dbReference>
<sequence length="330" mass="37401">MSKPKTIPRVLGEYWLEEHLGTGSSGSVFKAYHLKKHTRVALKVQRKTLTNAHLDKEKIAYSLLRTCKGIPTLRATGAIGRWKYLAIGLLGPSLESLYQKDTKPIVGFLTDTKPRAIMDLRTVCSIAIQLISRVQSIHDRGVLHRDIHLGNCLVGLPPDEGTIYLIDFAFSNCYEDPKTGQHIPYQQRDQGPFVGNYFFTSKNVHCHLKEPARRDDMEAVALVLIHLLIPGGLPWTIYGDPHANAIMDFVHASKCYTLPEDLCRGIPSEFKDFLQDCRQLKFTASPDYDHWKNTFRQLAQTHGFSNIDRFIWPPPPLPLESTKTSLRLSL</sequence>
<accession>A0ACB8BSM5</accession>
<keyword evidence="2" id="KW-1185">Reference proteome</keyword>
<evidence type="ECO:0000313" key="2">
    <source>
        <dbReference type="Proteomes" id="UP000790709"/>
    </source>
</evidence>
<protein>
    <submittedName>
        <fullName evidence="1">Kinase-like protein</fullName>
    </submittedName>
</protein>